<sequence length="64" mass="7624">MAYKRGLIIYIKSLQNKSAGFFYVDKSTRRLWQISSLYSKDARREIFAVDFINKEQKYAIINII</sequence>
<protein>
    <submittedName>
        <fullName evidence="1">Uncharacterized protein</fullName>
    </submittedName>
</protein>
<comment type="caution">
    <text evidence="1">The sequence shown here is derived from an EMBL/GenBank/DDBJ whole genome shotgun (WGS) entry which is preliminary data.</text>
</comment>
<name>A0A2N0Z7Y8_9BACI</name>
<gene>
    <name evidence="1" type="ORF">CWS01_01755</name>
</gene>
<evidence type="ECO:0000313" key="1">
    <source>
        <dbReference type="EMBL" id="PKG25593.1"/>
    </source>
</evidence>
<accession>A0A2N0Z7Y8</accession>
<dbReference type="AlphaFoldDB" id="A0A2N0Z7Y8"/>
<evidence type="ECO:0000313" key="2">
    <source>
        <dbReference type="Proteomes" id="UP000233375"/>
    </source>
</evidence>
<reference evidence="1 2" key="1">
    <citation type="journal article" date="2003" name="Int. J. Syst. Evol. Microbiol.">
        <title>Bacillus nealsonii sp. nov., isolated from a spacecraft-assembly facility, whose spores are gamma-radiation resistant.</title>
        <authorList>
            <person name="Venkateswaran K."/>
            <person name="Kempf M."/>
            <person name="Chen F."/>
            <person name="Satomi M."/>
            <person name="Nicholson W."/>
            <person name="Kern R."/>
        </authorList>
    </citation>
    <scope>NUCLEOTIDE SEQUENCE [LARGE SCALE GENOMIC DNA]</scope>
    <source>
        <strain evidence="1 2">FO-92</strain>
    </source>
</reference>
<proteinExistence type="predicted"/>
<dbReference type="Proteomes" id="UP000233375">
    <property type="component" value="Unassembled WGS sequence"/>
</dbReference>
<organism evidence="1 2">
    <name type="scientific">Niallia nealsonii</name>
    <dbReference type="NCBI Taxonomy" id="115979"/>
    <lineage>
        <taxon>Bacteria</taxon>
        <taxon>Bacillati</taxon>
        <taxon>Bacillota</taxon>
        <taxon>Bacilli</taxon>
        <taxon>Bacillales</taxon>
        <taxon>Bacillaceae</taxon>
        <taxon>Niallia</taxon>
    </lineage>
</organism>
<dbReference type="EMBL" id="PISE01000003">
    <property type="protein sequence ID" value="PKG25593.1"/>
    <property type="molecule type" value="Genomic_DNA"/>
</dbReference>
<keyword evidence="2" id="KW-1185">Reference proteome</keyword>